<dbReference type="SUPFAM" id="SSF52540">
    <property type="entry name" value="P-loop containing nucleoside triphosphate hydrolases"/>
    <property type="match status" value="1"/>
</dbReference>
<dbReference type="EC" id="3.4.24.-" evidence="2"/>
<dbReference type="GO" id="GO:0008237">
    <property type="term" value="F:metallopeptidase activity"/>
    <property type="evidence" value="ECO:0007669"/>
    <property type="project" value="UniProtKB-KW"/>
</dbReference>
<dbReference type="InterPro" id="IPR027417">
    <property type="entry name" value="P-loop_NTPase"/>
</dbReference>
<evidence type="ECO:0000313" key="3">
    <source>
        <dbReference type="Proteomes" id="UP000248985"/>
    </source>
</evidence>
<dbReference type="AlphaFoldDB" id="A0A7Z7PAS4"/>
<dbReference type="PANTHER" id="PTHR23077:SF198">
    <property type="entry name" value="ATP-DEPENDENT ZINC METALLOPROTEASE FTSH"/>
    <property type="match status" value="1"/>
</dbReference>
<dbReference type="InterPro" id="IPR003593">
    <property type="entry name" value="AAA+_ATPase"/>
</dbReference>
<dbReference type="PANTHER" id="PTHR23077">
    <property type="entry name" value="AAA-FAMILY ATPASE"/>
    <property type="match status" value="1"/>
</dbReference>
<dbReference type="GO" id="GO:0006508">
    <property type="term" value="P:proteolysis"/>
    <property type="evidence" value="ECO:0007669"/>
    <property type="project" value="UniProtKB-KW"/>
</dbReference>
<organism evidence="2 3">
    <name type="scientific">Micrococcus luteus (strain ATCC 4698 / DSM 20030 / JCM 1464 / CCM 169 / CCUG 5858 / IAM 1056 / NBRC 3333 / NCIMB 9278 / NCTC 2665 / VKM Ac-2230)</name>
    <name type="common">Micrococcus lysodeikticus</name>
    <dbReference type="NCBI Taxonomy" id="465515"/>
    <lineage>
        <taxon>Bacteria</taxon>
        <taxon>Bacillati</taxon>
        <taxon>Actinomycetota</taxon>
        <taxon>Actinomycetes</taxon>
        <taxon>Micrococcales</taxon>
        <taxon>Micrococcaceae</taxon>
        <taxon>Micrococcus</taxon>
    </lineage>
</organism>
<dbReference type="GO" id="GO:0005524">
    <property type="term" value="F:ATP binding"/>
    <property type="evidence" value="ECO:0007669"/>
    <property type="project" value="InterPro"/>
</dbReference>
<dbReference type="Proteomes" id="UP000248985">
    <property type="component" value="Chromosome 1"/>
</dbReference>
<dbReference type="SMART" id="SM00382">
    <property type="entry name" value="AAA"/>
    <property type="match status" value="1"/>
</dbReference>
<accession>A0A7Z7PAS4</accession>
<evidence type="ECO:0000259" key="1">
    <source>
        <dbReference type="SMART" id="SM00382"/>
    </source>
</evidence>
<dbReference type="EMBL" id="LS483396">
    <property type="protein sequence ID" value="SQG49490.1"/>
    <property type="molecule type" value="Genomic_DNA"/>
</dbReference>
<dbReference type="InterPro" id="IPR003959">
    <property type="entry name" value="ATPase_AAA_core"/>
</dbReference>
<protein>
    <submittedName>
        <fullName evidence="2">ATP-dependent zinc metalloprotease FtsH 2</fullName>
        <ecNumber evidence="2">3.4.24.-</ecNumber>
    </submittedName>
</protein>
<feature type="domain" description="AAA+ ATPase" evidence="1">
    <location>
        <begin position="121"/>
        <end position="253"/>
    </location>
</feature>
<keyword evidence="2" id="KW-0482">Metalloprotease</keyword>
<keyword evidence="2" id="KW-0378">Hydrolase</keyword>
<dbReference type="Gene3D" id="3.40.50.300">
    <property type="entry name" value="P-loop containing nucleotide triphosphate hydrolases"/>
    <property type="match status" value="1"/>
</dbReference>
<proteinExistence type="predicted"/>
<sequence length="332" mass="36369">MATNDQLKALVKSHADGDDPQFYSVAMQVAAKAARAGQSKFAQELRDLVNDLRERSGQRARIAAVVPFAQPKGELGALLNVSYPEARLSDLVLTDKLHERLTHVLLEQRQRDALARHGLTPARRLLLTGPPGTGKTSTARVIAGELGLPLFSIRLDTVLTKFMGETAAKLRLVFDALAETRGVYLFDEVDALGGDRAAQNDVGEIRRVLNSFLQFLEEDTSDSVIIAATNHPSLLDNALFRRFDTVMDFALPDDAAVESVIKNRLASFHIYNLSWSRIIPAARGLSHAEIATAAENAAKRTVLGGRTQVRTDDVVIALEERPRSKRRTDGAN</sequence>
<dbReference type="GO" id="GO:0016887">
    <property type="term" value="F:ATP hydrolysis activity"/>
    <property type="evidence" value="ECO:0007669"/>
    <property type="project" value="InterPro"/>
</dbReference>
<dbReference type="Pfam" id="PF00004">
    <property type="entry name" value="AAA"/>
    <property type="match status" value="1"/>
</dbReference>
<reference evidence="2 3" key="1">
    <citation type="submission" date="2018-06" db="EMBL/GenBank/DDBJ databases">
        <authorList>
            <consortium name="Pathogen Informatics"/>
            <person name="Doyle S."/>
        </authorList>
    </citation>
    <scope>NUCLEOTIDE SEQUENCE [LARGE SCALE GENOMIC DNA]</scope>
    <source>
        <strain evidence="2 3">NCTC2665</strain>
    </source>
</reference>
<name>A0A7Z7PAS4_MICLC</name>
<keyword evidence="2" id="KW-0645">Protease</keyword>
<dbReference type="GeneID" id="93345181"/>
<dbReference type="CDD" id="cd19481">
    <property type="entry name" value="RecA-like_protease"/>
    <property type="match status" value="1"/>
</dbReference>
<gene>
    <name evidence="2" type="primary">ftsH2</name>
    <name evidence="2" type="ORF">NCTC2665_02040</name>
</gene>
<evidence type="ECO:0000313" key="2">
    <source>
        <dbReference type="EMBL" id="SQG49490.1"/>
    </source>
</evidence>
<dbReference type="RefSeq" id="WP_010078829.1">
    <property type="nucleotide sequence ID" value="NZ_CABC01000027.1"/>
</dbReference>
<dbReference type="InterPro" id="IPR050168">
    <property type="entry name" value="AAA_ATPase_domain"/>
</dbReference>